<gene>
    <name evidence="2" type="ORF">PSDVSF_20310</name>
</gene>
<feature type="compositionally biased region" description="Basic and acidic residues" evidence="1">
    <location>
        <begin position="1"/>
        <end position="15"/>
    </location>
</feature>
<feature type="region of interest" description="Disordered" evidence="1">
    <location>
        <begin position="828"/>
        <end position="886"/>
    </location>
</feature>
<protein>
    <submittedName>
        <fullName evidence="2">Uncharacterized protein</fullName>
    </submittedName>
</protein>
<keyword evidence="3" id="KW-1185">Reference proteome</keyword>
<dbReference type="EMBL" id="AP024485">
    <property type="protein sequence ID" value="BCS88789.1"/>
    <property type="molecule type" value="Genomic_DNA"/>
</dbReference>
<dbReference type="Pfam" id="PF13332">
    <property type="entry name" value="Fil_haemagg_2"/>
    <property type="match status" value="3"/>
</dbReference>
<organism evidence="2 3">
    <name type="scientific">Pseudodesulfovibrio sediminis</name>
    <dbReference type="NCBI Taxonomy" id="2810563"/>
    <lineage>
        <taxon>Bacteria</taxon>
        <taxon>Pseudomonadati</taxon>
        <taxon>Thermodesulfobacteriota</taxon>
        <taxon>Desulfovibrionia</taxon>
        <taxon>Desulfovibrionales</taxon>
        <taxon>Desulfovibrionaceae</taxon>
    </lineage>
</organism>
<feature type="region of interest" description="Disordered" evidence="1">
    <location>
        <begin position="1"/>
        <end position="36"/>
    </location>
</feature>
<evidence type="ECO:0000313" key="3">
    <source>
        <dbReference type="Proteomes" id="UP001053296"/>
    </source>
</evidence>
<feature type="region of interest" description="Disordered" evidence="1">
    <location>
        <begin position="461"/>
        <end position="500"/>
    </location>
</feature>
<proteinExistence type="predicted"/>
<dbReference type="InterPro" id="IPR025157">
    <property type="entry name" value="Hemagglutinin_rpt"/>
</dbReference>
<name>A0ABN6EU59_9BACT</name>
<reference evidence="2" key="1">
    <citation type="journal article" date="2022" name="Arch. Microbiol.">
        <title>Pseudodesulfovibrio sediminis sp. nov., a mesophilic and neutrophilic sulfate-reducing bacterium isolated from sediment of a brackish lake.</title>
        <authorList>
            <person name="Takahashi A."/>
            <person name="Kojima H."/>
            <person name="Watanabe M."/>
            <person name="Fukui M."/>
        </authorList>
    </citation>
    <scope>NUCLEOTIDE SEQUENCE</scope>
    <source>
        <strain evidence="2">SF6</strain>
    </source>
</reference>
<sequence>MAAEKDVNIAADRDVNIIPGRNSQSSQKSSKEGGIGIGLTLSENEVSISAGYKGVETKTNSSGKYNAGSLISAGNDVKIDAGRNINQVSSEIEAGQDVNMKAGEDLNVTAAQDVEHLDEYVKSVEVGLKLAAKQSVSTAIRTLVDTPKNMTSGEGGVGAKAVTAGSGALQAVSAAQQVSNPSASVSLTAGLSMTESRFSSDSATSVSSQTSAGRDANIEAGKNLTIEGATVLANEDVALTAGEDIAISSAANNRETSSSSSSISASAGIGATVSAANGAAAGVQVSGAASGSDSDYRSDSNTNAQVVAGQDLTVKSGQDTTVAGANLEGNKVNMDVGDNLVVASKQDTSKSKSSNWSIGGSATIGMGASVAADAAGVVGMDADSQTGDSANIGMGKGSGSSAWVNNQTSIVGKEQVDIRVENNTHVEGAVIAAENGNLKLDTDTLTYKDIYDHNKASSYQASLSGSVSAENEKDSETRKDGEEGNPYAGTLEGSASSHDRRQINRATIGEGEIIIRSDPAAGLEGLNRDLAKAQEITKNEKTSVTVYIDSAAIEEIAGGFKGIQENAKKTTTAISDLIADLKGKAQLTPAEMTWLKDGILEELKKSNICGSEVLAEEIGGAIGDSVANVYNKLREMGYSNSKALAEIEKSFQTVGKWAEESVAKGVAINSVDGRNYVKLPDSNGIVGVVAGIDDGAIVLAALATLTTIAILSQTNPELARQLGEGLANTVDAIAPIVNEKLIAVSDSYASLTNQTLVQIDFGDGYFHDVSMDVLEYDQATGHPSLVKVKDSNAVYEVTYDPSTDTLYPTYGQKELVYKDGIVVEASNTVGNGSGSSSGSGISSSESTPGDPNQHGNGDDDDPDKKPEYKSNQAHKPGGNGFRPNKTVEPKDAAQAYKNAVPKGDGKTWYSWSTDGKQIYRYSADNAGTAHFNGVVDKRLVEKMGDKAFNNLGTDYKSVLRLIRKTGKQ</sequence>
<accession>A0ABN6EU59</accession>
<feature type="compositionally biased region" description="Low complexity" evidence="1">
    <location>
        <begin position="838"/>
        <end position="855"/>
    </location>
</feature>
<feature type="compositionally biased region" description="Basic and acidic residues" evidence="1">
    <location>
        <begin position="470"/>
        <end position="482"/>
    </location>
</feature>
<evidence type="ECO:0000256" key="1">
    <source>
        <dbReference type="SAM" id="MobiDB-lite"/>
    </source>
</evidence>
<evidence type="ECO:0000313" key="2">
    <source>
        <dbReference type="EMBL" id="BCS88789.1"/>
    </source>
</evidence>
<dbReference type="Proteomes" id="UP001053296">
    <property type="component" value="Chromosome"/>
</dbReference>